<dbReference type="PROSITE" id="PS51371">
    <property type="entry name" value="CBS"/>
    <property type="match status" value="2"/>
</dbReference>
<dbReference type="PANTHER" id="PTHR43080:SF2">
    <property type="entry name" value="CBS DOMAIN-CONTAINING PROTEIN"/>
    <property type="match status" value="1"/>
</dbReference>
<dbReference type="Gene3D" id="3.10.580.10">
    <property type="entry name" value="CBS-domain"/>
    <property type="match status" value="2"/>
</dbReference>
<dbReference type="Proteomes" id="UP000076078">
    <property type="component" value="Unassembled WGS sequence"/>
</dbReference>
<keyword evidence="5" id="KW-1185">Reference proteome</keyword>
<dbReference type="InterPro" id="IPR046342">
    <property type="entry name" value="CBS_dom_sf"/>
</dbReference>
<evidence type="ECO:0000256" key="1">
    <source>
        <dbReference type="ARBA" id="ARBA00023122"/>
    </source>
</evidence>
<evidence type="ECO:0000259" key="3">
    <source>
        <dbReference type="PROSITE" id="PS51371"/>
    </source>
</evidence>
<name>A0A151Z9Z6_TIELA</name>
<dbReference type="SMART" id="SM00116">
    <property type="entry name" value="CBS"/>
    <property type="match status" value="2"/>
</dbReference>
<comment type="caution">
    <text evidence="4">The sequence shown here is derived from an EMBL/GenBank/DDBJ whole genome shotgun (WGS) entry which is preliminary data.</text>
</comment>
<dbReference type="InterPro" id="IPR051257">
    <property type="entry name" value="Diverse_CBS-Domain"/>
</dbReference>
<dbReference type="InterPro" id="IPR000644">
    <property type="entry name" value="CBS_dom"/>
</dbReference>
<dbReference type="EMBL" id="LODT01000037">
    <property type="protein sequence ID" value="KYQ90770.1"/>
    <property type="molecule type" value="Genomic_DNA"/>
</dbReference>
<feature type="domain" description="CBS" evidence="3">
    <location>
        <begin position="100"/>
        <end position="159"/>
    </location>
</feature>
<dbReference type="SUPFAM" id="SSF54631">
    <property type="entry name" value="CBS-domain pair"/>
    <property type="match status" value="1"/>
</dbReference>
<sequence>MAIETDIDKVLNNDQKIKLNPKIKEIMTVKVLHCKPDNNLKEVFEVMTTENIKRIPVVNNDYDLVGMVTDRDVRLACKNGFDYTLDEILKSLSEIKVGDMLPPKEACQYIDEDQSVLDAAKVMRMFNISGLPVVDKDSRLSGVITRSDILDQAIRILDPIKK</sequence>
<dbReference type="OrthoDB" id="418595at2759"/>
<accession>A0A151Z9Z6</accession>
<reference evidence="4 5" key="1">
    <citation type="submission" date="2015-12" db="EMBL/GenBank/DDBJ databases">
        <title>Dictyostelia acquired genes for synthesis and detection of signals that induce cell-type specialization by lateral gene transfer from prokaryotes.</title>
        <authorList>
            <person name="Gloeckner G."/>
            <person name="Schaap P."/>
        </authorList>
    </citation>
    <scope>NUCLEOTIDE SEQUENCE [LARGE SCALE GENOMIC DNA]</scope>
    <source>
        <strain evidence="4 5">TK</strain>
    </source>
</reference>
<dbReference type="STRING" id="361077.A0A151Z9Z6"/>
<proteinExistence type="predicted"/>
<dbReference type="AlphaFoldDB" id="A0A151Z9Z6"/>
<dbReference type="InParanoid" id="A0A151Z9Z6"/>
<organism evidence="4 5">
    <name type="scientific">Tieghemostelium lacteum</name>
    <name type="common">Slime mold</name>
    <name type="synonym">Dictyostelium lacteum</name>
    <dbReference type="NCBI Taxonomy" id="361077"/>
    <lineage>
        <taxon>Eukaryota</taxon>
        <taxon>Amoebozoa</taxon>
        <taxon>Evosea</taxon>
        <taxon>Eumycetozoa</taxon>
        <taxon>Dictyostelia</taxon>
        <taxon>Dictyosteliales</taxon>
        <taxon>Raperosteliaceae</taxon>
        <taxon>Tieghemostelium</taxon>
    </lineage>
</organism>
<protein>
    <recommendedName>
        <fullName evidence="3">CBS domain-containing protein</fullName>
    </recommendedName>
</protein>
<keyword evidence="1 2" id="KW-0129">CBS domain</keyword>
<dbReference type="Pfam" id="PF00571">
    <property type="entry name" value="CBS"/>
    <property type="match status" value="2"/>
</dbReference>
<evidence type="ECO:0000256" key="2">
    <source>
        <dbReference type="PROSITE-ProRule" id="PRU00703"/>
    </source>
</evidence>
<evidence type="ECO:0000313" key="5">
    <source>
        <dbReference type="Proteomes" id="UP000076078"/>
    </source>
</evidence>
<feature type="domain" description="CBS" evidence="3">
    <location>
        <begin position="27"/>
        <end position="87"/>
    </location>
</feature>
<dbReference type="OMA" id="WVDEAPD"/>
<evidence type="ECO:0000313" key="4">
    <source>
        <dbReference type="EMBL" id="KYQ90770.1"/>
    </source>
</evidence>
<gene>
    <name evidence="4" type="ORF">DLAC_09409</name>
</gene>
<dbReference type="PANTHER" id="PTHR43080">
    <property type="entry name" value="CBS DOMAIN-CONTAINING PROTEIN CBSX3, MITOCHONDRIAL"/>
    <property type="match status" value="1"/>
</dbReference>